<sequence length="323" mass="37360">DLNGSFIYCCEVFSKFKNCGFVPKIEDPQILENLRVNNIELSDVTCNKNEIDLLIGADLIGKLLTGSDDYTVMDSVQTVLSLYVNNASLRELWDIEFLGIREPIENVSKRKAFVEQLREFHEKLTVLPNGRYEVELPRKLDARANLPDNKELALKRQENDKLRARNKGMTCFCFVFCMLILCFINNCNKNSVSKSSKLILSEMESAEIVLIRLIQSQYFSNANAVPSVDVFKDENGILRVETRITERKDVQTFLNPILLPNNCTLTKRLIEPVHRKHRHSGTQIMLSILREKFWILEFNPPTASWWHIYKPYPDRTEVGNRSI</sequence>
<gene>
    <name evidence="1" type="ORF">AVEN_120912_1</name>
</gene>
<name>A0A4Y2WVB1_ARAVE</name>
<evidence type="ECO:0008006" key="3">
    <source>
        <dbReference type="Google" id="ProtNLM"/>
    </source>
</evidence>
<dbReference type="PANTHER" id="PTHR47331">
    <property type="entry name" value="PHD-TYPE DOMAIN-CONTAINING PROTEIN"/>
    <property type="match status" value="1"/>
</dbReference>
<dbReference type="EMBL" id="BGPR01066057">
    <property type="protein sequence ID" value="GBO40738.1"/>
    <property type="molecule type" value="Genomic_DNA"/>
</dbReference>
<comment type="caution">
    <text evidence="1">The sequence shown here is derived from an EMBL/GenBank/DDBJ whole genome shotgun (WGS) entry which is preliminary data.</text>
</comment>
<accession>A0A4Y2WVB1</accession>
<organism evidence="1 2">
    <name type="scientific">Araneus ventricosus</name>
    <name type="common">Orbweaver spider</name>
    <name type="synonym">Epeira ventricosa</name>
    <dbReference type="NCBI Taxonomy" id="182803"/>
    <lineage>
        <taxon>Eukaryota</taxon>
        <taxon>Metazoa</taxon>
        <taxon>Ecdysozoa</taxon>
        <taxon>Arthropoda</taxon>
        <taxon>Chelicerata</taxon>
        <taxon>Arachnida</taxon>
        <taxon>Araneae</taxon>
        <taxon>Araneomorphae</taxon>
        <taxon>Entelegynae</taxon>
        <taxon>Araneoidea</taxon>
        <taxon>Araneidae</taxon>
        <taxon>Araneus</taxon>
    </lineage>
</organism>
<proteinExistence type="predicted"/>
<dbReference type="AlphaFoldDB" id="A0A4Y2WVB1"/>
<evidence type="ECO:0000313" key="1">
    <source>
        <dbReference type="EMBL" id="GBO40738.1"/>
    </source>
</evidence>
<reference evidence="1 2" key="1">
    <citation type="journal article" date="2019" name="Sci. Rep.">
        <title>Orb-weaving spider Araneus ventricosus genome elucidates the spidroin gene catalogue.</title>
        <authorList>
            <person name="Kono N."/>
            <person name="Nakamura H."/>
            <person name="Ohtoshi R."/>
            <person name="Moran D.A.P."/>
            <person name="Shinohara A."/>
            <person name="Yoshida Y."/>
            <person name="Fujiwara M."/>
            <person name="Mori M."/>
            <person name="Tomita M."/>
            <person name="Arakawa K."/>
        </authorList>
    </citation>
    <scope>NUCLEOTIDE SEQUENCE [LARGE SCALE GENOMIC DNA]</scope>
</reference>
<dbReference type="Proteomes" id="UP000499080">
    <property type="component" value="Unassembled WGS sequence"/>
</dbReference>
<dbReference type="OrthoDB" id="6467831at2759"/>
<evidence type="ECO:0000313" key="2">
    <source>
        <dbReference type="Proteomes" id="UP000499080"/>
    </source>
</evidence>
<feature type="non-terminal residue" evidence="1">
    <location>
        <position position="1"/>
    </location>
</feature>
<dbReference type="PANTHER" id="PTHR47331:SF1">
    <property type="entry name" value="GAG-LIKE PROTEIN"/>
    <property type="match status" value="1"/>
</dbReference>
<keyword evidence="2" id="KW-1185">Reference proteome</keyword>
<protein>
    <recommendedName>
        <fullName evidence="3">Peptidase aspartic putative domain-containing protein</fullName>
    </recommendedName>
</protein>